<dbReference type="OrthoDB" id="2240312at2759"/>
<accession>A0A4S4MYV3</accession>
<proteinExistence type="predicted"/>
<feature type="region of interest" description="Disordered" evidence="1">
    <location>
        <begin position="245"/>
        <end position="280"/>
    </location>
</feature>
<feature type="compositionally biased region" description="Polar residues" evidence="1">
    <location>
        <begin position="268"/>
        <end position="278"/>
    </location>
</feature>
<dbReference type="GO" id="GO:0000500">
    <property type="term" value="C:RNA polymerase I upstream activating factor complex"/>
    <property type="evidence" value="ECO:0007669"/>
    <property type="project" value="InterPro"/>
</dbReference>
<dbReference type="EMBL" id="SGPM01000040">
    <property type="protein sequence ID" value="THH31689.1"/>
    <property type="molecule type" value="Genomic_DNA"/>
</dbReference>
<dbReference type="PANTHER" id="PTHR28079:SF1">
    <property type="entry name" value="RNA POLYMERASE I-SPECIFIC TRANSCRIPTION INITIATION FACTOR RRN5"/>
    <property type="match status" value="1"/>
</dbReference>
<feature type="compositionally biased region" description="Low complexity" evidence="1">
    <location>
        <begin position="306"/>
        <end position="315"/>
    </location>
</feature>
<feature type="compositionally biased region" description="Acidic residues" evidence="1">
    <location>
        <begin position="688"/>
        <end position="708"/>
    </location>
</feature>
<feature type="compositionally biased region" description="Acidic residues" evidence="1">
    <location>
        <begin position="805"/>
        <end position="829"/>
    </location>
</feature>
<comment type="caution">
    <text evidence="2">The sequence shown here is derived from an EMBL/GenBank/DDBJ whole genome shotgun (WGS) entry which is preliminary data.</text>
</comment>
<sequence length="876" mass="98639">MTESLQQGEDDPSLKEDHGLPFPSAPYLASYHSHLESTGEHLSGRDDCDPLDSGFLNLSFWTSAEKDVFFHGLSVYSRLRPDLIAADIGTKNVVEVTTFIDLLEDTITQVTLTGSGDSDWNELPQMPRSAFPIAMEVSGEWCKWEERQAAAVTAHEPAMIIRATNKLREEATEAHRLEIWARKKLGRSERDRQGEKGRKKELDTWVEAQEHEWQIEDFSSCLDGPGLAALDTVLRDAEDDRIRHTTFIEDEDAPVVQQPSSVERLPTASGSPTSQTSAIPAVDRIDFDIEVIDPALRDMNTASQAGLSSSSGSGLPQAVPNAPFQPNTPPFAATPLLLDSSALSKRSEQTPLHDAPLDESESGVLPQNLSPVSRRRLYKRMYMRRKRAEKAGTMVNQTVTRLKPGRKAKTPAGSKAATDDNDKPRPERHAHSSGLTQPYKTRANVTAMGLDAERIRGMGFDMFRLSNVHKLMRTYNELHDADPSITSSISADVLTGLQAHLVQFVRAVTKKVFLSRSFERQAKARTKVWRISQRPIVRKRNVKHGLAMYAGKVLTKKRHFRHLRKNITLHRVQQPTASEAGNSDEEEEEVEVARLDLSIPKRLFPEEKPLTFERKSDKTKKRMPAPIRDLSTIRTARPPDINIPYEWEAEVHPARQGFLGSRREFYFPTPWGSPERARNDECIASDTDEEEFDAEMDEEDRVEADDAEVQAKYEQALWTLGPRTLGKRKREHEDDGEDNDVVEEGEAEEEGNEPEENVEEEVEADDVEDVEEEEEVEDEEVEVEEEDAQEDEDDGGLETKIPAEEKEDAMGADEDEEEEENQDAVMEEAEVPKEVPVKAKVAKAATVQGKPPPPKRGRRSSQRKKFKSKEYISDSD</sequence>
<evidence type="ECO:0000313" key="2">
    <source>
        <dbReference type="EMBL" id="THH31689.1"/>
    </source>
</evidence>
<feature type="region of interest" description="Disordered" evidence="1">
    <location>
        <begin position="688"/>
        <end position="876"/>
    </location>
</feature>
<feature type="compositionally biased region" description="Acidic residues" evidence="1">
    <location>
        <begin position="734"/>
        <end position="796"/>
    </location>
</feature>
<feature type="compositionally biased region" description="Basic and acidic residues" evidence="1">
    <location>
        <begin position="417"/>
        <end position="430"/>
    </location>
</feature>
<evidence type="ECO:0000313" key="3">
    <source>
        <dbReference type="Proteomes" id="UP000308730"/>
    </source>
</evidence>
<dbReference type="PANTHER" id="PTHR28079">
    <property type="entry name" value="RNA POLYMERASE I-SPECIFIC TRANSCRIPTION INITIATION FACTOR RRN5"/>
    <property type="match status" value="1"/>
</dbReference>
<feature type="region of interest" description="Disordered" evidence="1">
    <location>
        <begin position="391"/>
        <end position="442"/>
    </location>
</feature>
<feature type="compositionally biased region" description="Basic residues" evidence="1">
    <location>
        <begin position="853"/>
        <end position="867"/>
    </location>
</feature>
<dbReference type="Proteomes" id="UP000308730">
    <property type="component" value="Unassembled WGS sequence"/>
</dbReference>
<dbReference type="GO" id="GO:0001181">
    <property type="term" value="F:RNA polymerase I general transcription initiation factor activity"/>
    <property type="evidence" value="ECO:0007669"/>
    <property type="project" value="TreeGrafter"/>
</dbReference>
<keyword evidence="3" id="KW-1185">Reference proteome</keyword>
<dbReference type="AlphaFoldDB" id="A0A4S4MYV3"/>
<dbReference type="InterPro" id="IPR039601">
    <property type="entry name" value="Rrn5"/>
</dbReference>
<protein>
    <submittedName>
        <fullName evidence="2">Uncharacterized protein</fullName>
    </submittedName>
</protein>
<organism evidence="2 3">
    <name type="scientific">Antrodiella citrinella</name>
    <dbReference type="NCBI Taxonomy" id="2447956"/>
    <lineage>
        <taxon>Eukaryota</taxon>
        <taxon>Fungi</taxon>
        <taxon>Dikarya</taxon>
        <taxon>Basidiomycota</taxon>
        <taxon>Agaricomycotina</taxon>
        <taxon>Agaricomycetes</taxon>
        <taxon>Polyporales</taxon>
        <taxon>Steccherinaceae</taxon>
        <taxon>Antrodiella</taxon>
    </lineage>
</organism>
<gene>
    <name evidence="2" type="ORF">EUX98_g2521</name>
</gene>
<evidence type="ECO:0000256" key="1">
    <source>
        <dbReference type="SAM" id="MobiDB-lite"/>
    </source>
</evidence>
<reference evidence="2 3" key="1">
    <citation type="submission" date="2019-02" db="EMBL/GenBank/DDBJ databases">
        <title>Genome sequencing of the rare red list fungi Antrodiella citrinella (Flaviporus citrinellus).</title>
        <authorList>
            <person name="Buettner E."/>
            <person name="Kellner H."/>
        </authorList>
    </citation>
    <scope>NUCLEOTIDE SEQUENCE [LARGE SCALE GENOMIC DNA]</scope>
    <source>
        <strain evidence="2 3">DSM 108506</strain>
    </source>
</reference>
<feature type="region of interest" description="Disordered" evidence="1">
    <location>
        <begin position="302"/>
        <end position="371"/>
    </location>
</feature>
<dbReference type="GO" id="GO:0006361">
    <property type="term" value="P:transcription initiation at RNA polymerase I promoter"/>
    <property type="evidence" value="ECO:0007669"/>
    <property type="project" value="TreeGrafter"/>
</dbReference>
<name>A0A4S4MYV3_9APHY</name>
<feature type="compositionally biased region" description="Low complexity" evidence="1">
    <location>
        <begin position="838"/>
        <end position="849"/>
    </location>
</feature>
<dbReference type="GO" id="GO:0042790">
    <property type="term" value="P:nucleolar large rRNA transcription by RNA polymerase I"/>
    <property type="evidence" value="ECO:0007669"/>
    <property type="project" value="InterPro"/>
</dbReference>
<dbReference type="GO" id="GO:0000182">
    <property type="term" value="F:rDNA binding"/>
    <property type="evidence" value="ECO:0007669"/>
    <property type="project" value="TreeGrafter"/>
</dbReference>